<evidence type="ECO:0000256" key="1">
    <source>
        <dbReference type="ARBA" id="ARBA00004245"/>
    </source>
</evidence>
<dbReference type="PROSITE" id="PS51263">
    <property type="entry name" value="ADF_H"/>
    <property type="match status" value="2"/>
</dbReference>
<dbReference type="GO" id="GO:0005737">
    <property type="term" value="C:cytoplasm"/>
    <property type="evidence" value="ECO:0007669"/>
    <property type="project" value="TreeGrafter"/>
</dbReference>
<dbReference type="PANTHER" id="PTHR13759">
    <property type="entry name" value="TWINFILIN"/>
    <property type="match status" value="1"/>
</dbReference>
<dbReference type="OrthoDB" id="10006997at2759"/>
<gene>
    <name evidence="9" type="ORF">BCR33DRAFT_701447</name>
</gene>
<dbReference type="GO" id="GO:0051016">
    <property type="term" value="P:barbed-end actin filament capping"/>
    <property type="evidence" value="ECO:0007669"/>
    <property type="project" value="TreeGrafter"/>
</dbReference>
<evidence type="ECO:0000313" key="9">
    <source>
        <dbReference type="EMBL" id="ORY36933.1"/>
    </source>
</evidence>
<dbReference type="InterPro" id="IPR028458">
    <property type="entry name" value="Twinfilin"/>
</dbReference>
<evidence type="ECO:0000259" key="8">
    <source>
        <dbReference type="PROSITE" id="PS51263"/>
    </source>
</evidence>
<keyword evidence="10" id="KW-1185">Reference proteome</keyword>
<keyword evidence="6" id="KW-0206">Cytoskeleton</keyword>
<dbReference type="Proteomes" id="UP000193642">
    <property type="component" value="Unassembled WGS sequence"/>
</dbReference>
<dbReference type="CDD" id="cd11284">
    <property type="entry name" value="ADF_Twf-C_like"/>
    <property type="match status" value="1"/>
</dbReference>
<dbReference type="GO" id="GO:0005884">
    <property type="term" value="C:actin filament"/>
    <property type="evidence" value="ECO:0007669"/>
    <property type="project" value="TreeGrafter"/>
</dbReference>
<keyword evidence="4" id="KW-0677">Repeat</keyword>
<reference evidence="9 10" key="1">
    <citation type="submission" date="2016-07" db="EMBL/GenBank/DDBJ databases">
        <title>Pervasive Adenine N6-methylation of Active Genes in Fungi.</title>
        <authorList>
            <consortium name="DOE Joint Genome Institute"/>
            <person name="Mondo S.J."/>
            <person name="Dannebaum R.O."/>
            <person name="Kuo R.C."/>
            <person name="Labutti K."/>
            <person name="Haridas S."/>
            <person name="Kuo A."/>
            <person name="Salamov A."/>
            <person name="Ahrendt S.R."/>
            <person name="Lipzen A."/>
            <person name="Sullivan W."/>
            <person name="Andreopoulos W.B."/>
            <person name="Clum A."/>
            <person name="Lindquist E."/>
            <person name="Daum C."/>
            <person name="Ramamoorthy G.K."/>
            <person name="Gryganskyi A."/>
            <person name="Culley D."/>
            <person name="Magnuson J.K."/>
            <person name="James T.Y."/>
            <person name="O'Malley M.A."/>
            <person name="Stajich J.E."/>
            <person name="Spatafora J.W."/>
            <person name="Visel A."/>
            <person name="Grigoriev I.V."/>
        </authorList>
    </citation>
    <scope>NUCLEOTIDE SEQUENCE [LARGE SCALE GENOMIC DNA]</scope>
    <source>
        <strain evidence="9 10">JEL800</strain>
    </source>
</reference>
<evidence type="ECO:0000256" key="7">
    <source>
        <dbReference type="ARBA" id="ARBA00038532"/>
    </source>
</evidence>
<dbReference type="PANTHER" id="PTHR13759:SF1">
    <property type="entry name" value="TWINFILIN"/>
    <property type="match status" value="1"/>
</dbReference>
<keyword evidence="3" id="KW-0963">Cytoplasm</keyword>
<accession>A0A1Y2BQB2</accession>
<sequence length="326" mass="34830">MSLSGGITATQDLVSSFAAANSPTDLSVFSLSVGVVDSALVQVGTTNSSGSFEADFEQVASESGTNPVFVLVRIEAEKWLLVQYVPDTASVRDKMLYASSKAALIRDLGALYFVDSMHVSSKQEFSFKGYKAHLAHKQAANPLTEKELELQSLKLTETTADIGISTRKEIASGVGFAFSKDAEDAFGQLNNNVLNLVALSIDTATETLVLSTTSASATPSTLQTLLPESEPLFVFYKNASPQGTLFFYICPPSAKVKSRMLFSSSRATTLEHVEKNLGVEIGKKIELDSASEIDDALVLEAIEPPKADVLASAKSAFKKPSRPGKK</sequence>
<dbReference type="Gene3D" id="3.40.20.10">
    <property type="entry name" value="Severin"/>
    <property type="match status" value="2"/>
</dbReference>
<organism evidence="9 10">
    <name type="scientific">Rhizoclosmatium globosum</name>
    <dbReference type="NCBI Taxonomy" id="329046"/>
    <lineage>
        <taxon>Eukaryota</taxon>
        <taxon>Fungi</taxon>
        <taxon>Fungi incertae sedis</taxon>
        <taxon>Chytridiomycota</taxon>
        <taxon>Chytridiomycota incertae sedis</taxon>
        <taxon>Chytridiomycetes</taxon>
        <taxon>Chytridiales</taxon>
        <taxon>Chytriomycetaceae</taxon>
        <taxon>Rhizoclosmatium</taxon>
    </lineage>
</organism>
<dbReference type="SUPFAM" id="SSF55753">
    <property type="entry name" value="Actin depolymerizing proteins"/>
    <property type="match status" value="2"/>
</dbReference>
<evidence type="ECO:0000256" key="2">
    <source>
        <dbReference type="ARBA" id="ARBA00009557"/>
    </source>
</evidence>
<dbReference type="EMBL" id="MCGO01000053">
    <property type="protein sequence ID" value="ORY36933.1"/>
    <property type="molecule type" value="Genomic_DNA"/>
</dbReference>
<keyword evidence="5" id="KW-0009">Actin-binding</keyword>
<comment type="similarity">
    <text evidence="2">Belongs to the actin-binding proteins ADF family. Twinfilin subfamily.</text>
</comment>
<comment type="caution">
    <text evidence="9">The sequence shown here is derived from an EMBL/GenBank/DDBJ whole genome shotgun (WGS) entry which is preliminary data.</text>
</comment>
<dbReference type="InterPro" id="IPR029006">
    <property type="entry name" value="ADF-H/Gelsolin-like_dom_sf"/>
</dbReference>
<dbReference type="AlphaFoldDB" id="A0A1Y2BQB2"/>
<dbReference type="STRING" id="329046.A0A1Y2BQB2"/>
<dbReference type="GO" id="GO:0051015">
    <property type="term" value="F:actin filament binding"/>
    <property type="evidence" value="ECO:0007669"/>
    <property type="project" value="TreeGrafter"/>
</dbReference>
<dbReference type="GO" id="GO:0030042">
    <property type="term" value="P:actin filament depolymerization"/>
    <property type="evidence" value="ECO:0007669"/>
    <property type="project" value="TreeGrafter"/>
</dbReference>
<evidence type="ECO:0000256" key="5">
    <source>
        <dbReference type="ARBA" id="ARBA00023203"/>
    </source>
</evidence>
<dbReference type="Pfam" id="PF00241">
    <property type="entry name" value="Cofilin_ADF"/>
    <property type="match status" value="2"/>
</dbReference>
<evidence type="ECO:0000256" key="6">
    <source>
        <dbReference type="ARBA" id="ARBA00023212"/>
    </source>
</evidence>
<dbReference type="GO" id="GO:0003785">
    <property type="term" value="F:actin monomer binding"/>
    <property type="evidence" value="ECO:0007669"/>
    <property type="project" value="TreeGrafter"/>
</dbReference>
<comment type="subcellular location">
    <subcellularLocation>
        <location evidence="1">Cytoplasm</location>
        <location evidence="1">Cytoskeleton</location>
    </subcellularLocation>
</comment>
<comment type="subunit">
    <text evidence="7">Interacts with G-actin; ADP-actin form.</text>
</comment>
<proteinExistence type="inferred from homology"/>
<feature type="domain" description="ADF-H" evidence="8">
    <location>
        <begin position="173"/>
        <end position="303"/>
    </location>
</feature>
<feature type="domain" description="ADF-H" evidence="8">
    <location>
        <begin position="1"/>
        <end position="135"/>
    </location>
</feature>
<dbReference type="CDD" id="cd11285">
    <property type="entry name" value="ADF_Twf-N_like"/>
    <property type="match status" value="1"/>
</dbReference>
<protein>
    <submittedName>
        <fullName evidence="9">Actin depolymerizing protein</fullName>
    </submittedName>
</protein>
<evidence type="ECO:0000256" key="3">
    <source>
        <dbReference type="ARBA" id="ARBA00022490"/>
    </source>
</evidence>
<name>A0A1Y2BQB2_9FUNG</name>
<evidence type="ECO:0000313" key="10">
    <source>
        <dbReference type="Proteomes" id="UP000193642"/>
    </source>
</evidence>
<dbReference type="SMART" id="SM00102">
    <property type="entry name" value="ADF"/>
    <property type="match status" value="2"/>
</dbReference>
<dbReference type="InterPro" id="IPR002108">
    <property type="entry name" value="ADF-H"/>
</dbReference>
<evidence type="ECO:0000256" key="4">
    <source>
        <dbReference type="ARBA" id="ARBA00022737"/>
    </source>
</evidence>